<keyword evidence="2" id="KW-1185">Reference proteome</keyword>
<dbReference type="InterPro" id="IPR053290">
    <property type="entry name" value="TSET_complex_member"/>
</dbReference>
<dbReference type="Proteomes" id="UP001149090">
    <property type="component" value="Unassembled WGS sequence"/>
</dbReference>
<organism evidence="1 2">
    <name type="scientific">Anaeramoeba ignava</name>
    <name type="common">Anaerobic marine amoeba</name>
    <dbReference type="NCBI Taxonomy" id="1746090"/>
    <lineage>
        <taxon>Eukaryota</taxon>
        <taxon>Metamonada</taxon>
        <taxon>Anaeramoebidae</taxon>
        <taxon>Anaeramoeba</taxon>
    </lineage>
</organism>
<proteinExistence type="predicted"/>
<sequence length="1048" mass="122859">MEKKIKEIEIEYFFKTKFEQTLVVAHPVLPWILSLTENNEIIIWNTTTKTAIQTIRLEEIYEKRIADKLSKEIQNIIDLQTEISKTKEKVNPKIDQIKSMYFVDKWTINWWKRVNALKGKTKRKMVPQNFFIENPVDEEDLHLILIVTQNFILSYDYLKHQHRDFQLEQLQKATITTSEVIYSWGFIALGLSDGRFLFYNYKKNKIEKFVEVTTKPLNLLEVLWIQNKTELAKPEKEDFARYFQENTCLLCGSVDGTLKLFSIANSRFINENKTKSSSYVQQFQHDPVTKKIAIYYADKSVTLCELDTKNGNLTTNERVLKNKRELVGTFPFSVSKDLDEIIFIDTKGWITKSISHSENTDWDNHYFSLSEEIHHELQDSSGNIIRQLKIYCVKQHPLYHNRFICASSKGIIVFVALHLTASKDPNFFIRNLENNKKELYYLNNKMKVEILELKPNFLDSKNKQEKPRYAKDFLPDEDIKILASGTKGLFSVFHKDKFVFEICGAQSFKEHDRGECVQIEWEQNAKNDRFAVLFPPKKKLLEDSGKSKKKKTKNKDQLYYYEPPVLQVTTLTNYQESLQNEHTLSNVAKKSIEFSVPKPILEIHGGMLLGITYASDEEINAKYVKPEQPLRKTKSKKKVQNVENVPKFEKSHLIHDLRFQFYSWTGDSSISGFLPVPISVLFDDTASFCAMIYENEVHVFDVQARFNNIGHIVMNFQSGCWISTVLFLASEKDVYCVFPHKDEQILEYEIIASLEHDMIYRIESDTNLFLDDEFVPKQPRPLGEINFITLIGDNLLLIDQFRKFQEIKIFHPILKFKFLIQWKNPEEAMKWIQFINPKLHNNLAIFLDKRGFGNYCVHLSGVDPQIKFEILLRNKLFLDGFNILREMENEINFKIEVNKTESKNINSQKLFLAKNYLELAEQSYKGKQLDISEQSFEKSSEIDSRNLNHYILFLAKTEQKSKLNHILPRLIQSNKTDPAIFATCFLEEDLMFNTLVENKRFSEAIILLLNSNKEKIYKDAKINELINKWNQELSKEPNPIQISIDKTN</sequence>
<gene>
    <name evidence="1" type="ORF">M0811_09397</name>
</gene>
<dbReference type="OrthoDB" id="509637at2759"/>
<name>A0A9Q0LHT8_ANAIG</name>
<dbReference type="PANTHER" id="PTHR45521">
    <property type="entry name" value="TSET COMPLEX MEMBER TSTF"/>
    <property type="match status" value="1"/>
</dbReference>
<dbReference type="Gene3D" id="1.25.40.470">
    <property type="match status" value="1"/>
</dbReference>
<comment type="caution">
    <text evidence="1">The sequence shown here is derived from an EMBL/GenBank/DDBJ whole genome shotgun (WGS) entry which is preliminary data.</text>
</comment>
<dbReference type="InterPro" id="IPR015943">
    <property type="entry name" value="WD40/YVTN_repeat-like_dom_sf"/>
</dbReference>
<accession>A0A9Q0LHT8</accession>
<reference evidence="1" key="1">
    <citation type="submission" date="2022-10" db="EMBL/GenBank/DDBJ databases">
        <title>Novel sulphate-reducing endosymbionts in the free-living metamonad Anaeramoeba.</title>
        <authorList>
            <person name="Jerlstrom-Hultqvist J."/>
            <person name="Cepicka I."/>
            <person name="Gallot-Lavallee L."/>
            <person name="Salas-Leiva D."/>
            <person name="Curtis B.A."/>
            <person name="Zahonova K."/>
            <person name="Pipaliya S."/>
            <person name="Dacks J."/>
            <person name="Roger A.J."/>
        </authorList>
    </citation>
    <scope>NUCLEOTIDE SEQUENCE</scope>
    <source>
        <strain evidence="1">BMAN</strain>
    </source>
</reference>
<dbReference type="OMA" id="ATEDNNQ"/>
<dbReference type="AlphaFoldDB" id="A0A9Q0LHT8"/>
<dbReference type="PANTHER" id="PTHR45521:SF2">
    <property type="entry name" value="TRANSDUCIN_WD40 REPEAT-LIKE SUPERFAMILY PROTEIN"/>
    <property type="match status" value="1"/>
</dbReference>
<protein>
    <submittedName>
        <fullName evidence="1">Tset complex member tstf</fullName>
    </submittedName>
</protein>
<dbReference type="SUPFAM" id="SSF50978">
    <property type="entry name" value="WD40 repeat-like"/>
    <property type="match status" value="1"/>
</dbReference>
<dbReference type="InterPro" id="IPR036322">
    <property type="entry name" value="WD40_repeat_dom_sf"/>
</dbReference>
<dbReference type="EMBL" id="JAPDFW010000080">
    <property type="protein sequence ID" value="KAJ5072700.1"/>
    <property type="molecule type" value="Genomic_DNA"/>
</dbReference>
<evidence type="ECO:0000313" key="1">
    <source>
        <dbReference type="EMBL" id="KAJ5072700.1"/>
    </source>
</evidence>
<dbReference type="Gene3D" id="2.130.10.10">
    <property type="entry name" value="YVTN repeat-like/Quinoprotein amine dehydrogenase"/>
    <property type="match status" value="1"/>
</dbReference>
<evidence type="ECO:0000313" key="2">
    <source>
        <dbReference type="Proteomes" id="UP001149090"/>
    </source>
</evidence>